<dbReference type="RefSeq" id="XP_015511182.1">
    <property type="nucleotide sequence ID" value="XM_015655696.1"/>
</dbReference>
<sequence length="197" mass="21775">MGFKWFKARITISRMPEYSSAAAGSYRTTSFDMPDFQSNNNYTTSTNGQTNIDKTSITRPVSLPALKLNNPMAEVTGTDNISEAVELNSSENSSKSSKKTSDVTQSGREMYSGLGIRNTALLKKETFEEDYNQNIGNVTPRPAQKMHKAEYKRKKVKAPVPKRKLSKSSGDILRSGNSEGVTFTNEKKSSHTSDVDV</sequence>
<evidence type="ECO:0000313" key="8">
    <source>
        <dbReference type="RefSeq" id="XP_046599786.1"/>
    </source>
</evidence>
<dbReference type="RefSeq" id="XP_046599786.1">
    <property type="nucleotide sequence ID" value="XM_046743830.1"/>
</dbReference>
<feature type="region of interest" description="Disordered" evidence="1">
    <location>
        <begin position="29"/>
        <end position="53"/>
    </location>
</feature>
<dbReference type="RefSeq" id="XP_046599783.1">
    <property type="nucleotide sequence ID" value="XM_046743827.1"/>
</dbReference>
<proteinExistence type="predicted"/>
<evidence type="ECO:0000313" key="10">
    <source>
        <dbReference type="RefSeq" id="XP_046599788.1"/>
    </source>
</evidence>
<evidence type="ECO:0000313" key="9">
    <source>
        <dbReference type="RefSeq" id="XP_046599787.1"/>
    </source>
</evidence>
<dbReference type="RefSeq" id="XP_046599788.1">
    <property type="nucleotide sequence ID" value="XM_046743832.1"/>
</dbReference>
<gene>
    <name evidence="3 4 5 6 7 8 9 10" type="primary">LOC107217971</name>
</gene>
<dbReference type="AlphaFoldDB" id="A0A6J0BAI2"/>
<feature type="compositionally biased region" description="Basic and acidic residues" evidence="1">
    <location>
        <begin position="185"/>
        <end position="197"/>
    </location>
</feature>
<evidence type="ECO:0000313" key="5">
    <source>
        <dbReference type="RefSeq" id="XP_046599783.1"/>
    </source>
</evidence>
<dbReference type="OrthoDB" id="7680932at2759"/>
<dbReference type="Proteomes" id="UP000829291">
    <property type="component" value="Chromosome 6"/>
</dbReference>
<dbReference type="InParanoid" id="A0A6J0BAI2"/>
<feature type="compositionally biased region" description="Basic residues" evidence="1">
    <location>
        <begin position="144"/>
        <end position="166"/>
    </location>
</feature>
<evidence type="ECO:0000313" key="3">
    <source>
        <dbReference type="RefSeq" id="XP_015511182.1"/>
    </source>
</evidence>
<accession>A0A6J0BAI2</accession>
<feature type="region of interest" description="Disordered" evidence="1">
    <location>
        <begin position="86"/>
        <end position="115"/>
    </location>
</feature>
<keyword evidence="2" id="KW-1185">Reference proteome</keyword>
<dbReference type="RefSeq" id="XP_046599785.1">
    <property type="nucleotide sequence ID" value="XM_046743829.1"/>
</dbReference>
<evidence type="ECO:0000313" key="2">
    <source>
        <dbReference type="Proteomes" id="UP000829291"/>
    </source>
</evidence>
<evidence type="ECO:0000256" key="1">
    <source>
        <dbReference type="SAM" id="MobiDB-lite"/>
    </source>
</evidence>
<protein>
    <submittedName>
        <fullName evidence="3 4 5">Uncharacterized protein LOC107217971</fullName>
    </submittedName>
</protein>
<evidence type="ECO:0000313" key="4">
    <source>
        <dbReference type="RefSeq" id="XP_046599782.1"/>
    </source>
</evidence>
<dbReference type="RefSeq" id="XP_046599782.1">
    <property type="nucleotide sequence ID" value="XM_046743826.1"/>
</dbReference>
<name>A0A6J0BAI2_NEOLC</name>
<reference evidence="3" key="1">
    <citation type="submission" date="2025-04" db="UniProtKB">
        <authorList>
            <consortium name="RefSeq"/>
        </authorList>
    </citation>
    <scope>IDENTIFICATION</scope>
    <source>
        <tissue evidence="4 5">Thorax and Abdomen</tissue>
        <tissue evidence="3">Whole body</tissue>
    </source>
</reference>
<dbReference type="KEGG" id="nlo:107217971"/>
<dbReference type="GeneID" id="107217971"/>
<feature type="compositionally biased region" description="Polar residues" evidence="1">
    <location>
        <begin position="175"/>
        <end position="184"/>
    </location>
</feature>
<evidence type="ECO:0000313" key="7">
    <source>
        <dbReference type="RefSeq" id="XP_046599785.1"/>
    </source>
</evidence>
<dbReference type="RefSeq" id="XP_046599784.1">
    <property type="nucleotide sequence ID" value="XM_046743828.1"/>
</dbReference>
<dbReference type="RefSeq" id="XP_046599787.1">
    <property type="nucleotide sequence ID" value="XM_046743831.1"/>
</dbReference>
<organism evidence="2 3">
    <name type="scientific">Neodiprion lecontei</name>
    <name type="common">Redheaded pine sawfly</name>
    <dbReference type="NCBI Taxonomy" id="441921"/>
    <lineage>
        <taxon>Eukaryota</taxon>
        <taxon>Metazoa</taxon>
        <taxon>Ecdysozoa</taxon>
        <taxon>Arthropoda</taxon>
        <taxon>Hexapoda</taxon>
        <taxon>Insecta</taxon>
        <taxon>Pterygota</taxon>
        <taxon>Neoptera</taxon>
        <taxon>Endopterygota</taxon>
        <taxon>Hymenoptera</taxon>
        <taxon>Tenthredinoidea</taxon>
        <taxon>Diprionidae</taxon>
        <taxon>Diprioninae</taxon>
        <taxon>Neodiprion</taxon>
    </lineage>
</organism>
<feature type="region of interest" description="Disordered" evidence="1">
    <location>
        <begin position="133"/>
        <end position="197"/>
    </location>
</feature>
<evidence type="ECO:0000313" key="6">
    <source>
        <dbReference type="RefSeq" id="XP_046599784.1"/>
    </source>
</evidence>